<accession>A0ABY7H8L8</accession>
<organism evidence="4 5">
    <name type="scientific">Nannocystis punicea</name>
    <dbReference type="NCBI Taxonomy" id="2995304"/>
    <lineage>
        <taxon>Bacteria</taxon>
        <taxon>Pseudomonadati</taxon>
        <taxon>Myxococcota</taxon>
        <taxon>Polyangia</taxon>
        <taxon>Nannocystales</taxon>
        <taxon>Nannocystaceae</taxon>
        <taxon>Nannocystis</taxon>
    </lineage>
</organism>
<dbReference type="PROSITE" id="PS51257">
    <property type="entry name" value="PROKAR_LIPOPROTEIN"/>
    <property type="match status" value="1"/>
</dbReference>
<proteinExistence type="predicted"/>
<dbReference type="PANTHER" id="PTHR46534">
    <property type="entry name" value="IGGFC_BINDING DOMAIN-CONTAINING PROTEIN"/>
    <property type="match status" value="1"/>
</dbReference>
<dbReference type="Pfam" id="PF17517">
    <property type="entry name" value="IgGFc_binding"/>
    <property type="match status" value="1"/>
</dbReference>
<sequence>MTMASLRPFVSRAPLFLSAILTACSDDGGPVASEGNSAPTSVSTAPTTDTANPGTETGPGPTTSTSTSTSGDSITGTTGTTVDDPTSTTGTTSTTTTGDTTGPVNTTGTDSDATTVDPSLGTTTDTGGTCIKCTADLHGIETCTGQPVDTCEGTDGCDAEMVACINACQAAENSKQSVGCEYYATFMQHHDGPQSRCFAAFVANTWNTPAKLSVTRQGQNLDIAQFARIPSGMGPALTYGPYDPNAGLPPGEVAILFLAGPKGNPMPGSAPCPVDSAVPQGAAVAGTGLGDSFRISSDVPVVAYQINPYGGGSAAVTGASLLLPTSAWDTNYVIINSLPASVGQPSANIVAHHDGTKVTIEPVVALNGGGGIPAGQAGVPVEFMLNAGQHAQLTQGAELTGSVIQSDKPIGLMGGHTGMQAPVGTSYSDHAEQMIPPIRALGSEYVGVMYRPRVNEPAIWRVVGAVDGTELTWSTDVGGPATLARGQKAEFISSTPFVVKSQDEEHPFFLFTYMSGSGWQPNLNGHGDSDYVISVPVDQYLPRYVFFTDPTYPETNLVLVRKKTEADVFEDVTLDCSGVVGGWQPVGDYEWTRVDLSTGDFQPVAGCSTGRHEITSEGRFGMWIWGWGSPKTSIFTQNVSYGYPAGMNVQLINDVIIIPQ</sequence>
<dbReference type="PANTHER" id="PTHR46534:SF1">
    <property type="entry name" value="IGGFC-BINDING PROTEIN N-TERMINAL DOMAIN-CONTAINING PROTEIN"/>
    <property type="match status" value="1"/>
</dbReference>
<keyword evidence="2" id="KW-0732">Signal</keyword>
<evidence type="ECO:0000256" key="1">
    <source>
        <dbReference type="SAM" id="MobiDB-lite"/>
    </source>
</evidence>
<feature type="compositionally biased region" description="Polar residues" evidence="1">
    <location>
        <begin position="112"/>
        <end position="121"/>
    </location>
</feature>
<feature type="region of interest" description="Disordered" evidence="1">
    <location>
        <begin position="29"/>
        <end position="121"/>
    </location>
</feature>
<feature type="signal peptide" evidence="2">
    <location>
        <begin position="1"/>
        <end position="25"/>
    </location>
</feature>
<evidence type="ECO:0000313" key="5">
    <source>
        <dbReference type="Proteomes" id="UP001164459"/>
    </source>
</evidence>
<keyword evidence="5" id="KW-1185">Reference proteome</keyword>
<dbReference type="RefSeq" id="WP_269037946.1">
    <property type="nucleotide sequence ID" value="NZ_CP114040.1"/>
</dbReference>
<feature type="domain" description="IgGFc-binding protein N-terminal" evidence="3">
    <location>
        <begin position="319"/>
        <end position="626"/>
    </location>
</feature>
<dbReference type="EMBL" id="CP114040">
    <property type="protein sequence ID" value="WAS95602.1"/>
    <property type="molecule type" value="Genomic_DNA"/>
</dbReference>
<dbReference type="Proteomes" id="UP001164459">
    <property type="component" value="Chromosome"/>
</dbReference>
<feature type="chain" id="PRO_5046801272" evidence="2">
    <location>
        <begin position="26"/>
        <end position="660"/>
    </location>
</feature>
<reference evidence="4" key="1">
    <citation type="submission" date="2022-11" db="EMBL/GenBank/DDBJ databases">
        <title>Minimal conservation of predation-associated metabolite biosynthetic gene clusters underscores biosynthetic potential of Myxococcota including descriptions for ten novel species: Archangium lansinium sp. nov., Myxococcus landrumus sp. nov., Nannocystis bai.</title>
        <authorList>
            <person name="Ahearne A."/>
            <person name="Stevens C."/>
            <person name="Dowd S."/>
        </authorList>
    </citation>
    <scope>NUCLEOTIDE SEQUENCE</scope>
    <source>
        <strain evidence="4">Fl3</strain>
    </source>
</reference>
<gene>
    <name evidence="4" type="ORF">O0S08_05520</name>
</gene>
<evidence type="ECO:0000256" key="2">
    <source>
        <dbReference type="SAM" id="SignalP"/>
    </source>
</evidence>
<evidence type="ECO:0000259" key="3">
    <source>
        <dbReference type="Pfam" id="PF17517"/>
    </source>
</evidence>
<protein>
    <submittedName>
        <fullName evidence="4">IgGFc-binding protein</fullName>
    </submittedName>
</protein>
<evidence type="ECO:0000313" key="4">
    <source>
        <dbReference type="EMBL" id="WAS95602.1"/>
    </source>
</evidence>
<name>A0ABY7H8L8_9BACT</name>
<dbReference type="InterPro" id="IPR035234">
    <property type="entry name" value="IgGFc-bd_N"/>
</dbReference>
<feature type="compositionally biased region" description="Low complexity" evidence="1">
    <location>
        <begin position="37"/>
        <end position="111"/>
    </location>
</feature>